<name>A0A9W6LDX2_9BACT</name>
<dbReference type="AlphaFoldDB" id="A0A9W6LDX2"/>
<evidence type="ECO:0000313" key="3">
    <source>
        <dbReference type="Proteomes" id="UP001144352"/>
    </source>
</evidence>
<gene>
    <name evidence="2" type="ORF">GHYDROH2_29060</name>
</gene>
<dbReference type="Pfam" id="PF24292">
    <property type="entry name" value="DUF7479"/>
    <property type="match status" value="1"/>
</dbReference>
<organism evidence="2 3">
    <name type="scientific">Geobacter hydrogenophilus</name>
    <dbReference type="NCBI Taxonomy" id="40983"/>
    <lineage>
        <taxon>Bacteria</taxon>
        <taxon>Pseudomonadati</taxon>
        <taxon>Thermodesulfobacteriota</taxon>
        <taxon>Desulfuromonadia</taxon>
        <taxon>Geobacterales</taxon>
        <taxon>Geobacteraceae</taxon>
        <taxon>Geobacter</taxon>
    </lineage>
</organism>
<keyword evidence="3" id="KW-1185">Reference proteome</keyword>
<evidence type="ECO:0000259" key="1">
    <source>
        <dbReference type="Pfam" id="PF24292"/>
    </source>
</evidence>
<reference evidence="2" key="1">
    <citation type="submission" date="2022-12" db="EMBL/GenBank/DDBJ databases">
        <title>Reference genome sequencing for broad-spectrum identification of bacterial and archaeal isolates by mass spectrometry.</title>
        <authorList>
            <person name="Sekiguchi Y."/>
            <person name="Tourlousse D.M."/>
        </authorList>
    </citation>
    <scope>NUCLEOTIDE SEQUENCE</scope>
    <source>
        <strain evidence="2">H2</strain>
    </source>
</reference>
<dbReference type="EMBL" id="BSDS01000002">
    <property type="protein sequence ID" value="GLI39405.1"/>
    <property type="molecule type" value="Genomic_DNA"/>
</dbReference>
<accession>A0A9W6LDX2</accession>
<feature type="domain" description="DUF7479" evidence="1">
    <location>
        <begin position="101"/>
        <end position="159"/>
    </location>
</feature>
<dbReference type="Proteomes" id="UP001144352">
    <property type="component" value="Unassembled WGS sequence"/>
</dbReference>
<comment type="caution">
    <text evidence="2">The sequence shown here is derived from an EMBL/GenBank/DDBJ whole genome shotgun (WGS) entry which is preliminary data.</text>
</comment>
<sequence>MNRLDAIQIHLEPGLRALMEARGITEEDVCRVLTFAEGERRFYTQKVTDHRLASFTPAKVTYWVEYGLKVDDYEIRSVYSHRMKILEGFNMPSKKEPEEIGWLCAKCDLPLELAAVKLTYLDETFVVDLPACPSCQRVLVSEENAVGKMALAEQMLEDK</sequence>
<evidence type="ECO:0000313" key="2">
    <source>
        <dbReference type="EMBL" id="GLI39405.1"/>
    </source>
</evidence>
<dbReference type="RefSeq" id="WP_246551702.1">
    <property type="nucleotide sequence ID" value="NZ_BSDS01000002.1"/>
</dbReference>
<dbReference type="InterPro" id="IPR055902">
    <property type="entry name" value="DUF7479"/>
</dbReference>
<proteinExistence type="predicted"/>
<protein>
    <recommendedName>
        <fullName evidence="1">DUF7479 domain-containing protein</fullName>
    </recommendedName>
</protein>
<dbReference type="NCBIfam" id="NF045645">
    <property type="entry name" value="DVU_1557_fam"/>
    <property type="match status" value="1"/>
</dbReference>
<dbReference type="InterPro" id="IPR054656">
    <property type="entry name" value="DVU_1557-like"/>
</dbReference>